<gene>
    <name evidence="2" type="ORF">METZ01_LOCUS197389</name>
</gene>
<dbReference type="PANTHER" id="PTHR16026">
    <property type="entry name" value="CARTILAGE ACIDIC PROTEIN 1"/>
    <property type="match status" value="1"/>
</dbReference>
<dbReference type="InterPro" id="IPR027039">
    <property type="entry name" value="Crtac1"/>
</dbReference>
<dbReference type="InterPro" id="IPR028994">
    <property type="entry name" value="Integrin_alpha_N"/>
</dbReference>
<evidence type="ECO:0000259" key="1">
    <source>
        <dbReference type="Pfam" id="PF07593"/>
    </source>
</evidence>
<reference evidence="2" key="1">
    <citation type="submission" date="2018-05" db="EMBL/GenBank/DDBJ databases">
        <authorList>
            <person name="Lanie J.A."/>
            <person name="Ng W.-L."/>
            <person name="Kazmierczak K.M."/>
            <person name="Andrzejewski T.M."/>
            <person name="Davidsen T.M."/>
            <person name="Wayne K.J."/>
            <person name="Tettelin H."/>
            <person name="Glass J.I."/>
            <person name="Rusch D."/>
            <person name="Podicherti R."/>
            <person name="Tsui H.-C.T."/>
            <person name="Winkler M.E."/>
        </authorList>
    </citation>
    <scope>NUCLEOTIDE SEQUENCE</scope>
</reference>
<evidence type="ECO:0000313" key="2">
    <source>
        <dbReference type="EMBL" id="SVB44535.1"/>
    </source>
</evidence>
<organism evidence="2">
    <name type="scientific">marine metagenome</name>
    <dbReference type="NCBI Taxonomy" id="408172"/>
    <lineage>
        <taxon>unclassified sequences</taxon>
        <taxon>metagenomes</taxon>
        <taxon>ecological metagenomes</taxon>
    </lineage>
</organism>
<dbReference type="PANTHER" id="PTHR16026:SF0">
    <property type="entry name" value="CARTILAGE ACIDIC PROTEIN 1"/>
    <property type="match status" value="1"/>
</dbReference>
<dbReference type="EMBL" id="UINC01042212">
    <property type="protein sequence ID" value="SVB44535.1"/>
    <property type="molecule type" value="Genomic_DNA"/>
</dbReference>
<feature type="domain" description="ASPIC/UnbV" evidence="1">
    <location>
        <begin position="191"/>
        <end position="262"/>
    </location>
</feature>
<dbReference type="Pfam" id="PF07593">
    <property type="entry name" value="UnbV_ASPIC"/>
    <property type="match status" value="1"/>
</dbReference>
<proteinExistence type="predicted"/>
<dbReference type="InterPro" id="IPR011519">
    <property type="entry name" value="UnbV_ASPIC"/>
</dbReference>
<dbReference type="SUPFAM" id="SSF69318">
    <property type="entry name" value="Integrin alpha N-terminal domain"/>
    <property type="match status" value="1"/>
</dbReference>
<accession>A0A382E250</accession>
<sequence>MPPASLNPSNILPEGGIEGPKGLSAYDFGFGTVFFDYENDGDQDLYWLGAMGGRGEGPNGQIYKGVGRMMRGDGAGSFEDITVESHLLDAQGVDYSITDPDDPKFDAERQRMAPRFHENGKGLASCDLNGDGNVDLIGTNSNGPTFIGEGIIDFFPGPLFVWQSGGDGGHWISLRLKGRMGVDGTGSNADAVGARVLVTADIGDGKLHTQVRDVLASSTFLGMSCLDLHFGLAEASKVNEISILWPSGMRQILTDEDVDQVLEVVEPAGE</sequence>
<protein>
    <recommendedName>
        <fullName evidence="1">ASPIC/UnbV domain-containing protein</fullName>
    </recommendedName>
</protein>
<dbReference type="AlphaFoldDB" id="A0A382E250"/>
<name>A0A382E250_9ZZZZ</name>